<keyword evidence="1" id="KW-1133">Transmembrane helix</keyword>
<evidence type="ECO:0000313" key="2">
    <source>
        <dbReference type="EMBL" id="CAF0913633.1"/>
    </source>
</evidence>
<feature type="transmembrane region" description="Helical" evidence="1">
    <location>
        <begin position="224"/>
        <end position="249"/>
    </location>
</feature>
<dbReference type="Proteomes" id="UP000663828">
    <property type="component" value="Unassembled WGS sequence"/>
</dbReference>
<accession>A0A814AL28</accession>
<reference evidence="2" key="1">
    <citation type="submission" date="2021-02" db="EMBL/GenBank/DDBJ databases">
        <authorList>
            <person name="Nowell W R."/>
        </authorList>
    </citation>
    <scope>NUCLEOTIDE SEQUENCE</scope>
</reference>
<gene>
    <name evidence="2" type="ORF">EDS130_LOCUS10403</name>
    <name evidence="3" type="ORF">XAT740_LOCUS50751</name>
</gene>
<keyword evidence="1" id="KW-0812">Transmembrane</keyword>
<dbReference type="OrthoDB" id="10043543at2759"/>
<feature type="transmembrane region" description="Helical" evidence="1">
    <location>
        <begin position="126"/>
        <end position="145"/>
    </location>
</feature>
<protein>
    <submittedName>
        <fullName evidence="2">Uncharacterized protein</fullName>
    </submittedName>
</protein>
<keyword evidence="1" id="KW-0472">Membrane</keyword>
<dbReference type="Proteomes" id="UP000663852">
    <property type="component" value="Unassembled WGS sequence"/>
</dbReference>
<name>A0A814AL28_ADIRI</name>
<sequence length="315" mass="35863">MTSDSDSDSLLLNLETDLQQDSPASTQQTRFSLWNTAKQHLPRLLVTVLVDLVLPMIVYLLLQKRTNPVHALLAAGIPPLIMVLIKGVLTRTFDALGFLVFIAFSASAVAAVITHNPVILLLEKSLVTGMISIVFAITLIPLHCCHRRCYMRPLAYYFYQDLVPTKRADVGLPDIIFENEPGTSEEQEIELLEESTLPRLTQKQEVAQVYEWIYAHCSSFRRSCYLITSIWALGLLLEFFARLFLILIHLSVEQIFIYGHIILSLMTSLLIILTVLCITKERKQTLKLIEQWKKHHLILHQSPLVVHNLNINIIT</sequence>
<feature type="transmembrane region" description="Helical" evidence="1">
    <location>
        <begin position="44"/>
        <end position="62"/>
    </location>
</feature>
<organism evidence="2 5">
    <name type="scientific">Adineta ricciae</name>
    <name type="common">Rotifer</name>
    <dbReference type="NCBI Taxonomy" id="249248"/>
    <lineage>
        <taxon>Eukaryota</taxon>
        <taxon>Metazoa</taxon>
        <taxon>Spiralia</taxon>
        <taxon>Gnathifera</taxon>
        <taxon>Rotifera</taxon>
        <taxon>Eurotatoria</taxon>
        <taxon>Bdelloidea</taxon>
        <taxon>Adinetida</taxon>
        <taxon>Adinetidae</taxon>
        <taxon>Adineta</taxon>
    </lineage>
</organism>
<feature type="transmembrane region" description="Helical" evidence="1">
    <location>
        <begin position="255"/>
        <end position="278"/>
    </location>
</feature>
<dbReference type="AlphaFoldDB" id="A0A814AL28"/>
<dbReference type="EMBL" id="CAJNOJ010000036">
    <property type="protein sequence ID" value="CAF0913633.1"/>
    <property type="molecule type" value="Genomic_DNA"/>
</dbReference>
<evidence type="ECO:0000313" key="3">
    <source>
        <dbReference type="EMBL" id="CAF1624786.1"/>
    </source>
</evidence>
<evidence type="ECO:0000313" key="4">
    <source>
        <dbReference type="Proteomes" id="UP000663828"/>
    </source>
</evidence>
<comment type="caution">
    <text evidence="2">The sequence shown here is derived from an EMBL/GenBank/DDBJ whole genome shotgun (WGS) entry which is preliminary data.</text>
</comment>
<evidence type="ECO:0000313" key="5">
    <source>
        <dbReference type="Proteomes" id="UP000663852"/>
    </source>
</evidence>
<dbReference type="EMBL" id="CAJNOR010007879">
    <property type="protein sequence ID" value="CAF1624786.1"/>
    <property type="molecule type" value="Genomic_DNA"/>
</dbReference>
<evidence type="ECO:0000256" key="1">
    <source>
        <dbReference type="SAM" id="Phobius"/>
    </source>
</evidence>
<proteinExistence type="predicted"/>
<feature type="transmembrane region" description="Helical" evidence="1">
    <location>
        <begin position="68"/>
        <end position="89"/>
    </location>
</feature>
<feature type="transmembrane region" description="Helical" evidence="1">
    <location>
        <begin position="96"/>
        <end position="114"/>
    </location>
</feature>
<keyword evidence="4" id="KW-1185">Reference proteome</keyword>